<keyword evidence="1" id="KW-1133">Transmembrane helix</keyword>
<dbReference type="AlphaFoldDB" id="A0A6C0D0T1"/>
<feature type="transmembrane region" description="Helical" evidence="1">
    <location>
        <begin position="30"/>
        <end position="51"/>
    </location>
</feature>
<keyword evidence="1" id="KW-0472">Membrane</keyword>
<evidence type="ECO:0000256" key="1">
    <source>
        <dbReference type="SAM" id="Phobius"/>
    </source>
</evidence>
<proteinExistence type="predicted"/>
<reference evidence="2" key="1">
    <citation type="journal article" date="2020" name="Nature">
        <title>Giant virus diversity and host interactions through global metagenomics.</title>
        <authorList>
            <person name="Schulz F."/>
            <person name="Roux S."/>
            <person name="Paez-Espino D."/>
            <person name="Jungbluth S."/>
            <person name="Walsh D.A."/>
            <person name="Denef V.J."/>
            <person name="McMahon K.D."/>
            <person name="Konstantinidis K.T."/>
            <person name="Eloe-Fadrosh E.A."/>
            <person name="Kyrpides N.C."/>
            <person name="Woyke T."/>
        </authorList>
    </citation>
    <scope>NUCLEOTIDE SEQUENCE</scope>
    <source>
        <strain evidence="2">GVMAG-M-3300023110-24</strain>
    </source>
</reference>
<organism evidence="2">
    <name type="scientific">viral metagenome</name>
    <dbReference type="NCBI Taxonomy" id="1070528"/>
    <lineage>
        <taxon>unclassified sequences</taxon>
        <taxon>metagenomes</taxon>
        <taxon>organismal metagenomes</taxon>
    </lineage>
</organism>
<protein>
    <submittedName>
        <fullName evidence="2">Uncharacterized protein</fullName>
    </submittedName>
</protein>
<accession>A0A6C0D0T1</accession>
<sequence length="67" mass="7875">MINKHNFSKYMCQFILVFLVHFNICSNKDKYNSFVIAGLSATIFVYLDLYYPSVVDKSNSNHCDYYS</sequence>
<evidence type="ECO:0000313" key="2">
    <source>
        <dbReference type="EMBL" id="QHT09315.1"/>
    </source>
</evidence>
<keyword evidence="1" id="KW-0812">Transmembrane</keyword>
<name>A0A6C0D0T1_9ZZZZ</name>
<dbReference type="EMBL" id="MN739509">
    <property type="protein sequence ID" value="QHT09315.1"/>
    <property type="molecule type" value="Genomic_DNA"/>
</dbReference>